<evidence type="ECO:0000313" key="2">
    <source>
        <dbReference type="EMBL" id="KRO03466.1"/>
    </source>
</evidence>
<name>A0A0R2LYW4_9LACO</name>
<comment type="caution">
    <text evidence="2">The sequence shown here is derived from an EMBL/GenBank/DDBJ whole genome shotgun (WGS) entry which is preliminary data.</text>
</comment>
<proteinExistence type="predicted"/>
<evidence type="ECO:0000313" key="3">
    <source>
        <dbReference type="Proteomes" id="UP000051906"/>
    </source>
</evidence>
<dbReference type="PATRIC" id="fig|616990.3.peg.186"/>
<protein>
    <submittedName>
        <fullName evidence="2">Uncharacterized protein</fullName>
    </submittedName>
</protein>
<keyword evidence="3" id="KW-1185">Reference proteome</keyword>
<dbReference type="RefSeq" id="WP_057878774.1">
    <property type="nucleotide sequence ID" value="NZ_JQCA01000080.1"/>
</dbReference>
<feature type="transmembrane region" description="Helical" evidence="1">
    <location>
        <begin position="7"/>
        <end position="26"/>
    </location>
</feature>
<evidence type="ECO:0000256" key="1">
    <source>
        <dbReference type="SAM" id="Phobius"/>
    </source>
</evidence>
<dbReference type="EMBL" id="JQCA01000080">
    <property type="protein sequence ID" value="KRO03466.1"/>
    <property type="molecule type" value="Genomic_DNA"/>
</dbReference>
<organism evidence="2 3">
    <name type="scientific">Levilactobacillus paucivorans</name>
    <dbReference type="NCBI Taxonomy" id="616990"/>
    <lineage>
        <taxon>Bacteria</taxon>
        <taxon>Bacillati</taxon>
        <taxon>Bacillota</taxon>
        <taxon>Bacilli</taxon>
        <taxon>Lactobacillales</taxon>
        <taxon>Lactobacillaceae</taxon>
        <taxon>Levilactobacillus</taxon>
    </lineage>
</organism>
<dbReference type="Proteomes" id="UP000051906">
    <property type="component" value="Unassembled WGS sequence"/>
</dbReference>
<dbReference type="OrthoDB" id="2329058at2"/>
<feature type="transmembrane region" description="Helical" evidence="1">
    <location>
        <begin position="32"/>
        <end position="52"/>
    </location>
</feature>
<dbReference type="AlphaFoldDB" id="A0A0R2LYW4"/>
<keyword evidence="1" id="KW-1133">Transmembrane helix</keyword>
<gene>
    <name evidence="2" type="ORF">IV54_GL000175</name>
</gene>
<keyword evidence="1" id="KW-0812">Transmembrane</keyword>
<dbReference type="STRING" id="616990.IV54_GL000175"/>
<reference evidence="2 3" key="1">
    <citation type="journal article" date="2015" name="Genome Announc.">
        <title>Expanding the biotechnology potential of lactobacilli through comparative genomics of 213 strains and associated genera.</title>
        <authorList>
            <person name="Sun Z."/>
            <person name="Harris H.M."/>
            <person name="McCann A."/>
            <person name="Guo C."/>
            <person name="Argimon S."/>
            <person name="Zhang W."/>
            <person name="Yang X."/>
            <person name="Jeffery I.B."/>
            <person name="Cooney J.C."/>
            <person name="Kagawa T.F."/>
            <person name="Liu W."/>
            <person name="Song Y."/>
            <person name="Salvetti E."/>
            <person name="Wrobel A."/>
            <person name="Rasinkangas P."/>
            <person name="Parkhill J."/>
            <person name="Rea M.C."/>
            <person name="O'Sullivan O."/>
            <person name="Ritari J."/>
            <person name="Douillard F.P."/>
            <person name="Paul Ross R."/>
            <person name="Yang R."/>
            <person name="Briner A.E."/>
            <person name="Felis G.E."/>
            <person name="de Vos W.M."/>
            <person name="Barrangou R."/>
            <person name="Klaenhammer T.R."/>
            <person name="Caufield P.W."/>
            <person name="Cui Y."/>
            <person name="Zhang H."/>
            <person name="O'Toole P.W."/>
        </authorList>
    </citation>
    <scope>NUCLEOTIDE SEQUENCE [LARGE SCALE GENOMIC DNA]</scope>
    <source>
        <strain evidence="2 3">DSM 22467</strain>
    </source>
</reference>
<sequence>MKKDRIVLTTLVVFAVMFLSLVLVLMKSPLWLVFPLAFAALGAACYGVEGIIENKKLQRSERKA</sequence>
<keyword evidence="1" id="KW-0472">Membrane</keyword>
<accession>A0A0R2LYW4</accession>